<protein>
    <recommendedName>
        <fullName evidence="2 5">Proline dehydrogenase</fullName>
        <ecNumber evidence="2 5">1.5.5.2</ecNumber>
    </recommendedName>
</protein>
<evidence type="ECO:0000256" key="5">
    <source>
        <dbReference type="RuleBase" id="RU364054"/>
    </source>
</evidence>
<proteinExistence type="inferred from homology"/>
<keyword evidence="4 5" id="KW-0642">Proline metabolism</keyword>
<accession>A0A9P9WFS7</accession>
<comment type="caution">
    <text evidence="7">The sequence shown here is derived from an EMBL/GenBank/DDBJ whole genome shotgun (WGS) entry which is preliminary data.</text>
</comment>
<evidence type="ECO:0000256" key="1">
    <source>
        <dbReference type="ARBA" id="ARBA00005869"/>
    </source>
</evidence>
<evidence type="ECO:0000256" key="3">
    <source>
        <dbReference type="ARBA" id="ARBA00023002"/>
    </source>
</evidence>
<dbReference type="Proteomes" id="UP000829685">
    <property type="component" value="Unassembled WGS sequence"/>
</dbReference>
<dbReference type="InterPro" id="IPR029041">
    <property type="entry name" value="FAD-linked_oxidoreductase-like"/>
</dbReference>
<dbReference type="InterPro" id="IPR002872">
    <property type="entry name" value="Proline_DH_dom"/>
</dbReference>
<dbReference type="GO" id="GO:0071949">
    <property type="term" value="F:FAD binding"/>
    <property type="evidence" value="ECO:0007669"/>
    <property type="project" value="TreeGrafter"/>
</dbReference>
<keyword evidence="5" id="KW-0285">Flavoprotein</keyword>
<dbReference type="SUPFAM" id="SSF51730">
    <property type="entry name" value="FAD-linked oxidoreductase"/>
    <property type="match status" value="1"/>
</dbReference>
<dbReference type="EMBL" id="JAFIMR010000030">
    <property type="protein sequence ID" value="KAI1861074.1"/>
    <property type="molecule type" value="Genomic_DNA"/>
</dbReference>
<evidence type="ECO:0000256" key="2">
    <source>
        <dbReference type="ARBA" id="ARBA00012695"/>
    </source>
</evidence>
<evidence type="ECO:0000259" key="6">
    <source>
        <dbReference type="Pfam" id="PF01619"/>
    </source>
</evidence>
<comment type="function">
    <text evidence="5">Converts proline to delta-1-pyrroline-5-carboxylate.</text>
</comment>
<keyword evidence="3 5" id="KW-0560">Oxidoreductase</keyword>
<comment type="similarity">
    <text evidence="1 5">Belongs to the proline oxidase family.</text>
</comment>
<dbReference type="InterPro" id="IPR015659">
    <property type="entry name" value="Proline_oxidase"/>
</dbReference>
<comment type="catalytic activity">
    <reaction evidence="5">
        <text>L-proline + a quinone = (S)-1-pyrroline-5-carboxylate + a quinol + H(+)</text>
        <dbReference type="Rhea" id="RHEA:23784"/>
        <dbReference type="ChEBI" id="CHEBI:15378"/>
        <dbReference type="ChEBI" id="CHEBI:17388"/>
        <dbReference type="ChEBI" id="CHEBI:24646"/>
        <dbReference type="ChEBI" id="CHEBI:60039"/>
        <dbReference type="ChEBI" id="CHEBI:132124"/>
        <dbReference type="EC" id="1.5.5.2"/>
    </reaction>
</comment>
<gene>
    <name evidence="7" type="ORF">JX265_009693</name>
</gene>
<dbReference type="PANTHER" id="PTHR13914:SF0">
    <property type="entry name" value="PROLINE DEHYDROGENASE 1, MITOCHONDRIAL"/>
    <property type="match status" value="1"/>
</dbReference>
<dbReference type="GO" id="GO:0005739">
    <property type="term" value="C:mitochondrion"/>
    <property type="evidence" value="ECO:0007669"/>
    <property type="project" value="TreeGrafter"/>
</dbReference>
<keyword evidence="8" id="KW-1185">Reference proteome</keyword>
<name>A0A9P9WFS7_9PEZI</name>
<evidence type="ECO:0000313" key="8">
    <source>
        <dbReference type="Proteomes" id="UP000829685"/>
    </source>
</evidence>
<reference evidence="7" key="1">
    <citation type="submission" date="2021-03" db="EMBL/GenBank/DDBJ databases">
        <title>Revisited historic fungal species revealed as producer of novel bioactive compounds through whole genome sequencing and comparative genomics.</title>
        <authorList>
            <person name="Vignolle G.A."/>
            <person name="Hochenegger N."/>
            <person name="Mach R.L."/>
            <person name="Mach-Aigner A.R."/>
            <person name="Javad Rahimi M."/>
            <person name="Salim K.A."/>
            <person name="Chan C.M."/>
            <person name="Lim L.B.L."/>
            <person name="Cai F."/>
            <person name="Druzhinina I.S."/>
            <person name="U'Ren J.M."/>
            <person name="Derntl C."/>
        </authorList>
    </citation>
    <scope>NUCLEOTIDE SEQUENCE</scope>
    <source>
        <strain evidence="7">TUCIM 5799</strain>
    </source>
</reference>
<sequence length="312" mass="34405">MPLSRMLGVVSRTTLLPSQAARHAPLAILPNGVLIRSALIAAISSKRLLLLPSLKLLSFFSKPDRGFMLHPEKNPFIHVLLKKTFYNQFCAGETRAQAKQCVKALKDLGFKGVILTYARETVFDNDSKSGNMQGVEEVEDKEATSSKASFCPSIEEWRVGTLKTIELIAEGDMLALKMTGAGSKVTAAFVAEQTVPQQFLDALDEICAACKARSIRIIVDGESQHFQKGIAATTLQLMNRFNRDGSAIIFNTYQAYLKHTPKVIAEHLEVASQEGFTLGLKLVRGAYMLSDDRSLIHDTKQETDDAYNHITT</sequence>
<feature type="domain" description="Proline dehydrogenase" evidence="6">
    <location>
        <begin position="100"/>
        <end position="311"/>
    </location>
</feature>
<keyword evidence="5" id="KW-0274">FAD</keyword>
<dbReference type="EC" id="1.5.5.2" evidence="2 5"/>
<dbReference type="GO" id="GO:0010133">
    <property type="term" value="P:L-proline catabolic process to L-glutamate"/>
    <property type="evidence" value="ECO:0007669"/>
    <property type="project" value="TreeGrafter"/>
</dbReference>
<dbReference type="AlphaFoldDB" id="A0A9P9WFS7"/>
<dbReference type="Gene3D" id="3.20.20.220">
    <property type="match status" value="1"/>
</dbReference>
<dbReference type="PANTHER" id="PTHR13914">
    <property type="entry name" value="PROLINE OXIDASE"/>
    <property type="match status" value="1"/>
</dbReference>
<dbReference type="Pfam" id="PF01619">
    <property type="entry name" value="Pro_dh"/>
    <property type="match status" value="1"/>
</dbReference>
<comment type="cofactor">
    <cofactor evidence="5">
        <name>FAD</name>
        <dbReference type="ChEBI" id="CHEBI:57692"/>
    </cofactor>
</comment>
<evidence type="ECO:0000256" key="4">
    <source>
        <dbReference type="ARBA" id="ARBA00023062"/>
    </source>
</evidence>
<organism evidence="7 8">
    <name type="scientific">Neoarthrinium moseri</name>
    <dbReference type="NCBI Taxonomy" id="1658444"/>
    <lineage>
        <taxon>Eukaryota</taxon>
        <taxon>Fungi</taxon>
        <taxon>Dikarya</taxon>
        <taxon>Ascomycota</taxon>
        <taxon>Pezizomycotina</taxon>
        <taxon>Sordariomycetes</taxon>
        <taxon>Xylariomycetidae</taxon>
        <taxon>Amphisphaeriales</taxon>
        <taxon>Apiosporaceae</taxon>
        <taxon>Neoarthrinium</taxon>
    </lineage>
</organism>
<dbReference type="GO" id="GO:0004657">
    <property type="term" value="F:proline dehydrogenase activity"/>
    <property type="evidence" value="ECO:0007669"/>
    <property type="project" value="UniProtKB-EC"/>
</dbReference>
<evidence type="ECO:0000313" key="7">
    <source>
        <dbReference type="EMBL" id="KAI1861074.1"/>
    </source>
</evidence>